<gene>
    <name evidence="1" type="ORF">OMM_08078</name>
</gene>
<evidence type="ECO:0000313" key="1">
    <source>
        <dbReference type="EMBL" id="ETR71511.1"/>
    </source>
</evidence>
<reference evidence="2" key="1">
    <citation type="submission" date="2012-11" db="EMBL/GenBank/DDBJ databases">
        <authorList>
            <person name="Lucero-Rivera Y.E."/>
            <person name="Tovar-Ramirez D."/>
        </authorList>
    </citation>
    <scope>NUCLEOTIDE SEQUENCE [LARGE SCALE GENOMIC DNA]</scope>
    <source>
        <strain evidence="2">Araruama</strain>
    </source>
</reference>
<name>A0A1V1P9I2_9BACT</name>
<protein>
    <submittedName>
        <fullName evidence="1">Uncharacterized protein</fullName>
    </submittedName>
</protein>
<dbReference type="Proteomes" id="UP000189670">
    <property type="component" value="Unassembled WGS sequence"/>
</dbReference>
<proteinExistence type="predicted"/>
<organism evidence="1 2">
    <name type="scientific">Candidatus Magnetoglobus multicellularis str. Araruama</name>
    <dbReference type="NCBI Taxonomy" id="890399"/>
    <lineage>
        <taxon>Bacteria</taxon>
        <taxon>Pseudomonadati</taxon>
        <taxon>Thermodesulfobacteriota</taxon>
        <taxon>Desulfobacteria</taxon>
        <taxon>Desulfobacterales</taxon>
        <taxon>Desulfobacteraceae</taxon>
        <taxon>Candidatus Magnetoglobus</taxon>
    </lineage>
</organism>
<dbReference type="EMBL" id="ATBP01000259">
    <property type="protein sequence ID" value="ETR71511.1"/>
    <property type="molecule type" value="Genomic_DNA"/>
</dbReference>
<evidence type="ECO:0000313" key="2">
    <source>
        <dbReference type="Proteomes" id="UP000189670"/>
    </source>
</evidence>
<accession>A0A1V1P9I2</accession>
<comment type="caution">
    <text evidence="1">The sequence shown here is derived from an EMBL/GenBank/DDBJ whole genome shotgun (WGS) entry which is preliminary data.</text>
</comment>
<sequence>MKKSKWEIAARLARGHFNVEPNLKRIFLLEPLKEQDPEEPIKLLEVVEGTIERGIEPIAFTADPEKGIDYPSMIIEVSPDEFQHICNGEINLKDNGWMVGEELRIA</sequence>
<dbReference type="AlphaFoldDB" id="A0A1V1P9I2"/>